<dbReference type="Gene3D" id="3.40.50.300">
    <property type="entry name" value="P-loop containing nucleotide triphosphate hydrolases"/>
    <property type="match status" value="1"/>
</dbReference>
<evidence type="ECO:0000256" key="1">
    <source>
        <dbReference type="ARBA" id="ARBA00022737"/>
    </source>
</evidence>
<organism evidence="4 5">
    <name type="scientific">Trichoderma simmonsii</name>
    <dbReference type="NCBI Taxonomy" id="1491479"/>
    <lineage>
        <taxon>Eukaryota</taxon>
        <taxon>Fungi</taxon>
        <taxon>Dikarya</taxon>
        <taxon>Ascomycota</taxon>
        <taxon>Pezizomycotina</taxon>
        <taxon>Sordariomycetes</taxon>
        <taxon>Hypocreomycetidae</taxon>
        <taxon>Hypocreales</taxon>
        <taxon>Hypocreaceae</taxon>
        <taxon>Trichoderma</taxon>
    </lineage>
</organism>
<proteinExistence type="predicted"/>
<feature type="compositionally biased region" description="Low complexity" evidence="2">
    <location>
        <begin position="1260"/>
        <end position="1272"/>
    </location>
</feature>
<dbReference type="InterPro" id="IPR027417">
    <property type="entry name" value="P-loop_NTPase"/>
</dbReference>
<dbReference type="PANTHER" id="PTHR46082:SF11">
    <property type="entry name" value="AAA+ ATPASE DOMAIN-CONTAINING PROTEIN-RELATED"/>
    <property type="match status" value="1"/>
</dbReference>
<evidence type="ECO:0000313" key="5">
    <source>
        <dbReference type="Proteomes" id="UP000826661"/>
    </source>
</evidence>
<dbReference type="CDD" id="cd00065">
    <property type="entry name" value="FYVE_like_SF"/>
    <property type="match status" value="1"/>
</dbReference>
<accession>A0A8G0L5A6</accession>
<evidence type="ECO:0000313" key="4">
    <source>
        <dbReference type="EMBL" id="QYS94437.1"/>
    </source>
</evidence>
<dbReference type="InterPro" id="IPR035994">
    <property type="entry name" value="Nucleoside_phosphorylase_sf"/>
</dbReference>
<keyword evidence="5" id="KW-1185">Reference proteome</keyword>
<dbReference type="GO" id="GO:0009116">
    <property type="term" value="P:nucleoside metabolic process"/>
    <property type="evidence" value="ECO:0007669"/>
    <property type="project" value="InterPro"/>
</dbReference>
<dbReference type="PANTHER" id="PTHR46082">
    <property type="entry name" value="ATP/GTP-BINDING PROTEIN-RELATED"/>
    <property type="match status" value="1"/>
</dbReference>
<dbReference type="SUPFAM" id="SSF53167">
    <property type="entry name" value="Purine and uridine phosphorylases"/>
    <property type="match status" value="1"/>
</dbReference>
<evidence type="ECO:0000259" key="3">
    <source>
        <dbReference type="Pfam" id="PF24883"/>
    </source>
</evidence>
<protein>
    <recommendedName>
        <fullName evidence="3">Nephrocystin 3-like N-terminal domain-containing protein</fullName>
    </recommendedName>
</protein>
<dbReference type="GO" id="GO:0003824">
    <property type="term" value="F:catalytic activity"/>
    <property type="evidence" value="ECO:0007669"/>
    <property type="project" value="InterPro"/>
</dbReference>
<dbReference type="Pfam" id="PF24883">
    <property type="entry name" value="NPHP3_N"/>
    <property type="match status" value="1"/>
</dbReference>
<dbReference type="Proteomes" id="UP000826661">
    <property type="component" value="Chromosome I"/>
</dbReference>
<name>A0A8G0L5A6_9HYPO</name>
<sequence length="1704" mass="192190">MDTPRLTHDEYTVGWIAVLPCEIDAARLLLDHEHPDLPALRGDTNNYILGDMGGHNVAIAFPGAGRKGIASATDTATNIVRTFSKIRFGLLVGVAGGVPKLPSTGNTMKDIRLGDIVVGCPDRGTGGVIQLDSGKWLQADKIDVQSHLNKPPIILLTAAERLRGDLKFRKAKIETFIKIATDKAFELEMEEYGFPGRQNDRLFQSEHIHVTPEEDESCSECLTDWEVQRSARTSEKPAIHYGLIGSSNQVVRSAEYRDQMQNLGILCFEMEAAGLMDTFPCLVIRGVSDYSDSHKNKLWQPYAALTAAAYARDLLRVIQVIHVIETKIVMEVVQKLDSITDAVEGVGTSIVNAYNQGRASEEKREIQRRQERDNDKFDKALNKLRDELLSTNEASVNLSQGSRQEPHPGTCTWLFNDSRFKKWIDEKTDTPILWLWGAPRAGKTVLCTAAIDHVKEERGTESTTYAHVSDSAEFSPSQLLSNLALQLLDNLRKCKSCIHEQIDLQQFIGVSRKDEKEREKLVSYLIEALPVTYIFIDGLDGADHYTVRQNSMSLASYEKDRPEQNMKRVLNFFCALTEKYTPKVRLWCSSQFDSTRRRAWMSNYEKLTLDFQLQLDDTQSDILRYLLECIHRTFSSLGLDKILLPLLLQVIKIQGSFSWARLLHDEIEQQPDTKSLIKLLEDEKLPGSINKYYEKHINRIRYRDRGELKPALWKIVLSLVMYAKRPLLKSEVIEAIAILRTESGDLDPDYKPRDDSVLNACHPLVKIITQRGEKENDPIITLHDGGVREFLEGSLELRSDHHTDDELVDAGIFRDICIRYLTQPKYEKFLEKIDTGTFKTSETNEDIISHKFLGYCVKYWHQHFDTPSVQPPPEAESKKVTNFIKSTNFATCVQIQSLVVEGHFAHRIDDITDQAASTKRVFPNWLLKDELFRQYSIFSSEWSELLQSGLTSKLNGELDRCIWISLGHNHFLSSLPCRYESFIFATKETEASNASRCWIQKLSQNHDYITSCYFNNLKKSHSLEITHWKLGGSGNSSLQTLLFNRQEVSLDSYQLPCSAFIPLIPSLSCLEPPYSLSIFPNASVVRVGSKLFAGINPEESSTESKSISTLDDRIGNFWEDVNSRNDIMAVCRRRVPKASTWYKEPSLSRGLHVDTDATDSDEYDSQSSLSSFREMQTGEDMMTMDIESAEESWSDSDEESNANSTAGSFSALLDAPNMDSWQNDADGENSMLDCNFSDSGSYSAGYASDHSGGGSHNETEASATDSASESDSMQSIVTCSQFSQDEDEAKIQALVAGSNNNHKYAVVIKETGLELTCEICDADLPRRRYSCKICGLSFCRKCVGTRRAWCLDKSHQLIDLLDGKAVRAITKPKFIIRQELQVYRVHNGIEVSEILFHYRGRYHVLLHDSPPAIHPIHPLVVWPLSGCQLLFADFEKNSYFELKLKSNSRRGKPICLNMSFSPCGSMLRVAKVEAVFAVREETVAVDCSDCEEEGSPRSQQVLKLKLHIMVFNLSKSKPTKAQPKLVGSATLDIGCSVRPLVHHLPFAFTWRPEHLYVTVSSSRLRVYRVDLSLAMAQNTDVCPSKRTWDGAVIGPVKDEKRCALSTPTETIFLPRSARISTVQYLPPNPDVSGNKSVVVVSPRNGKCARPGFCIYLSEQDLGEWIDPAEKSEEEPRLLPGQQRLSSMYEEFNTEKDCDVIPCDY</sequence>
<feature type="region of interest" description="Disordered" evidence="2">
    <location>
        <begin position="1245"/>
        <end position="1272"/>
    </location>
</feature>
<dbReference type="Gene3D" id="3.40.50.1580">
    <property type="entry name" value="Nucleoside phosphorylase domain"/>
    <property type="match status" value="1"/>
</dbReference>
<reference evidence="4 5" key="1">
    <citation type="journal article" date="2021" name="BMC Genomics">
        <title>Telomere-to-telomere genome assembly of asparaginase-producing Trichoderma simmonsii.</title>
        <authorList>
            <person name="Chung D."/>
            <person name="Kwon Y.M."/>
            <person name="Yang Y."/>
        </authorList>
    </citation>
    <scope>NUCLEOTIDE SEQUENCE [LARGE SCALE GENOMIC DNA]</scope>
    <source>
        <strain evidence="4 5">GH-Sj1</strain>
    </source>
</reference>
<feature type="domain" description="Nephrocystin 3-like N-terminal" evidence="3">
    <location>
        <begin position="409"/>
        <end position="545"/>
    </location>
</feature>
<evidence type="ECO:0000256" key="2">
    <source>
        <dbReference type="SAM" id="MobiDB-lite"/>
    </source>
</evidence>
<dbReference type="EMBL" id="CP075864">
    <property type="protein sequence ID" value="QYS94437.1"/>
    <property type="molecule type" value="Genomic_DNA"/>
</dbReference>
<gene>
    <name evidence="4" type="ORF">H0G86_001767</name>
</gene>
<dbReference type="InterPro" id="IPR053137">
    <property type="entry name" value="NLR-like"/>
</dbReference>
<keyword evidence="1" id="KW-0677">Repeat</keyword>
<dbReference type="InterPro" id="IPR056884">
    <property type="entry name" value="NPHP3-like_N"/>
</dbReference>
<feature type="region of interest" description="Disordered" evidence="2">
    <location>
        <begin position="1151"/>
        <end position="1178"/>
    </location>
</feature>